<accession>A0ABN7VFD6</accession>
<proteinExistence type="predicted"/>
<evidence type="ECO:0000313" key="2">
    <source>
        <dbReference type="Proteomes" id="UP000789901"/>
    </source>
</evidence>
<keyword evidence="2" id="KW-1185">Reference proteome</keyword>
<reference evidence="1 2" key="1">
    <citation type="submission" date="2021-06" db="EMBL/GenBank/DDBJ databases">
        <authorList>
            <person name="Kallberg Y."/>
            <person name="Tangrot J."/>
            <person name="Rosling A."/>
        </authorList>
    </citation>
    <scope>NUCLEOTIDE SEQUENCE [LARGE SCALE GENOMIC DNA]</scope>
    <source>
        <strain evidence="1 2">120-4 pot B 10/14</strain>
    </source>
</reference>
<dbReference type="EMBL" id="CAJVQB010014132">
    <property type="protein sequence ID" value="CAG8766602.1"/>
    <property type="molecule type" value="Genomic_DNA"/>
</dbReference>
<organism evidence="1 2">
    <name type="scientific">Gigaspora margarita</name>
    <dbReference type="NCBI Taxonomy" id="4874"/>
    <lineage>
        <taxon>Eukaryota</taxon>
        <taxon>Fungi</taxon>
        <taxon>Fungi incertae sedis</taxon>
        <taxon>Mucoromycota</taxon>
        <taxon>Glomeromycotina</taxon>
        <taxon>Glomeromycetes</taxon>
        <taxon>Diversisporales</taxon>
        <taxon>Gigasporaceae</taxon>
        <taxon>Gigaspora</taxon>
    </lineage>
</organism>
<evidence type="ECO:0000313" key="1">
    <source>
        <dbReference type="EMBL" id="CAG8766602.1"/>
    </source>
</evidence>
<dbReference type="Proteomes" id="UP000789901">
    <property type="component" value="Unassembled WGS sequence"/>
</dbReference>
<protein>
    <submittedName>
        <fullName evidence="1">21872_t:CDS:1</fullName>
    </submittedName>
</protein>
<name>A0ABN7VFD6_GIGMA</name>
<comment type="caution">
    <text evidence="1">The sequence shown here is derived from an EMBL/GenBank/DDBJ whole genome shotgun (WGS) entry which is preliminary data.</text>
</comment>
<gene>
    <name evidence="1" type="ORF">GMARGA_LOCUS18074</name>
</gene>
<sequence length="123" mass="14189">MQVGFLEVIGNAIVEYYRKKIDDSMHLAFSQLKKILYKKGVADEELKQKLGPFRIIVDKAFCYLRYGIFNGAYLARVEHLYNQIIELLSTMSQQNMCPQQITVPVVASLAILKTHRSIMLDDF</sequence>